<keyword evidence="3" id="KW-0963">Cytoplasm</keyword>
<dbReference type="PANTHER" id="PTHR21648:SF0">
    <property type="entry name" value="RADIAL SPOKE HEAD PROTEIN 3 HOMOLOG"/>
    <property type="match status" value="1"/>
</dbReference>
<comment type="subcellular location">
    <subcellularLocation>
        <location evidence="1">Cytoplasm</location>
        <location evidence="1">Cytoskeleton</location>
        <location evidence="1">Flagellum axoneme</location>
    </subcellularLocation>
</comment>
<name>A0A5K3EVS0_MESCO</name>
<evidence type="ECO:0000256" key="5">
    <source>
        <dbReference type="ARBA" id="ARBA00022846"/>
    </source>
</evidence>
<sequence length="152" mass="17554">SIGKIPFSERSVFCVFSAVESNGRISISTQTGLYLEEITDIVETDNFGVQTDQFVDRPTSPIMYIAKIGIDVATQIEPWELFDFEIEVRPLMEVLLNKTMEQALMEVIEEEELAEIRKKQLAFEELRNADLAEVERLEERNRRFRSGCFIVI</sequence>
<evidence type="ECO:0000256" key="7">
    <source>
        <dbReference type="ARBA" id="ARBA00023212"/>
    </source>
</evidence>
<protein>
    <submittedName>
        <fullName evidence="9">BFN domain-containing protein</fullName>
    </submittedName>
</protein>
<keyword evidence="4" id="KW-0597">Phosphoprotein</keyword>
<dbReference type="Pfam" id="PF06098">
    <property type="entry name" value="Radial_spoke_3"/>
    <property type="match status" value="1"/>
</dbReference>
<evidence type="ECO:0000256" key="1">
    <source>
        <dbReference type="ARBA" id="ARBA00004611"/>
    </source>
</evidence>
<keyword evidence="5" id="KW-0282">Flagellum</keyword>
<proteinExistence type="inferred from homology"/>
<reference evidence="9" key="1">
    <citation type="submission" date="2019-11" db="UniProtKB">
        <authorList>
            <consortium name="WormBaseParasite"/>
        </authorList>
    </citation>
    <scope>IDENTIFICATION</scope>
</reference>
<comment type="similarity">
    <text evidence="2">Belongs to the flagellar radial spoke RSP3 family.</text>
</comment>
<evidence type="ECO:0000256" key="6">
    <source>
        <dbReference type="ARBA" id="ARBA00023069"/>
    </source>
</evidence>
<keyword evidence="7" id="KW-0206">Cytoskeleton</keyword>
<keyword evidence="8" id="KW-0966">Cell projection</keyword>
<evidence type="ECO:0000256" key="2">
    <source>
        <dbReference type="ARBA" id="ARBA00006737"/>
    </source>
</evidence>
<dbReference type="PANTHER" id="PTHR21648">
    <property type="entry name" value="FLAGELLAR RADIAL SPOKE PROTEIN 3"/>
    <property type="match status" value="1"/>
</dbReference>
<dbReference type="GO" id="GO:0005929">
    <property type="term" value="C:cilium"/>
    <property type="evidence" value="ECO:0007669"/>
    <property type="project" value="TreeGrafter"/>
</dbReference>
<dbReference type="WBParaSite" id="MCU_003488-RA">
    <property type="protein sequence ID" value="MCU_003488-RA"/>
    <property type="gene ID" value="MCU_003488"/>
</dbReference>
<evidence type="ECO:0000256" key="3">
    <source>
        <dbReference type="ARBA" id="ARBA00022490"/>
    </source>
</evidence>
<dbReference type="InterPro" id="IPR009290">
    <property type="entry name" value="Radial_spoke_3"/>
</dbReference>
<evidence type="ECO:0000256" key="4">
    <source>
        <dbReference type="ARBA" id="ARBA00022553"/>
    </source>
</evidence>
<accession>A0A5K3EVS0</accession>
<organism evidence="9">
    <name type="scientific">Mesocestoides corti</name>
    <name type="common">Flatworm</name>
    <dbReference type="NCBI Taxonomy" id="53468"/>
    <lineage>
        <taxon>Eukaryota</taxon>
        <taxon>Metazoa</taxon>
        <taxon>Spiralia</taxon>
        <taxon>Lophotrochozoa</taxon>
        <taxon>Platyhelminthes</taxon>
        <taxon>Cestoda</taxon>
        <taxon>Eucestoda</taxon>
        <taxon>Cyclophyllidea</taxon>
        <taxon>Mesocestoididae</taxon>
        <taxon>Mesocestoides</taxon>
    </lineage>
</organism>
<dbReference type="AlphaFoldDB" id="A0A5K3EVS0"/>
<keyword evidence="6" id="KW-0969">Cilium</keyword>
<evidence type="ECO:0000256" key="8">
    <source>
        <dbReference type="ARBA" id="ARBA00023273"/>
    </source>
</evidence>
<evidence type="ECO:0000313" key="9">
    <source>
        <dbReference type="WBParaSite" id="MCU_003488-RA"/>
    </source>
</evidence>